<dbReference type="OrthoDB" id="3197277at2"/>
<comment type="caution">
    <text evidence="4">The sequence shown here is derived from an EMBL/GenBank/DDBJ whole genome shotgun (WGS) entry which is preliminary data.</text>
</comment>
<evidence type="ECO:0000313" key="4">
    <source>
        <dbReference type="EMBL" id="PTW59800.1"/>
    </source>
</evidence>
<dbReference type="GO" id="GO:0016783">
    <property type="term" value="F:sulfurtransferase activity"/>
    <property type="evidence" value="ECO:0007669"/>
    <property type="project" value="InterPro"/>
</dbReference>
<name>A0A2T5V7T2_9HYPH</name>
<evidence type="ECO:0000313" key="5">
    <source>
        <dbReference type="Proteomes" id="UP000244081"/>
    </source>
</evidence>
<evidence type="ECO:0000256" key="1">
    <source>
        <dbReference type="ARBA" id="ARBA00022490"/>
    </source>
</evidence>
<keyword evidence="1 3" id="KW-0963">Cytoplasm</keyword>
<feature type="active site" description="Cysteine persulfide intermediate" evidence="3">
    <location>
        <position position="123"/>
    </location>
</feature>
<evidence type="ECO:0000256" key="3">
    <source>
        <dbReference type="HAMAP-Rule" id="MF_00187"/>
    </source>
</evidence>
<dbReference type="NCBIfam" id="TIGR00129">
    <property type="entry name" value="fdhD_narQ"/>
    <property type="match status" value="1"/>
</dbReference>
<gene>
    <name evidence="3" type="primary">fdhD</name>
    <name evidence="4" type="ORF">C8N35_106185</name>
</gene>
<proteinExistence type="inferred from homology"/>
<dbReference type="AlphaFoldDB" id="A0A2T5V7T2"/>
<dbReference type="Pfam" id="PF02634">
    <property type="entry name" value="FdhD-NarQ"/>
    <property type="match status" value="1"/>
</dbReference>
<dbReference type="Gene3D" id="3.40.140.10">
    <property type="entry name" value="Cytidine Deaminase, domain 2"/>
    <property type="match status" value="1"/>
</dbReference>
<comment type="caution">
    <text evidence="3">Lacks conserved residue(s) required for the propagation of feature annotation.</text>
</comment>
<dbReference type="Gene3D" id="3.10.20.10">
    <property type="match status" value="1"/>
</dbReference>
<dbReference type="InterPro" id="IPR016193">
    <property type="entry name" value="Cytidine_deaminase-like"/>
</dbReference>
<dbReference type="InterPro" id="IPR003786">
    <property type="entry name" value="FdhD"/>
</dbReference>
<sequence>MSNADTSCSLEPEPIPAPASEFHTVSWNRPPTPSGLRAVPEETAVALTYNGTTHAVMMATPTDLEDYAVGFSLTEGQIERAEQIRSIDIAAFATGIDVRIWLDAETADNFRDRRRRIVGPTGCGLCGIESLVEAVPAPRAVADETRFGASAILKAQAQMFDAQTLHAITSAVHAAAWWTAEEGLVAVREDVGRHNALDKLTGALARRTSTSGPKDRSGILLLTSRISVEMVQKAAVLGAPVIVAVSAPTALAVRVAAGAGITLAATARNDAFDVYTHPERIVME</sequence>
<protein>
    <recommendedName>
        <fullName evidence="3">Sulfur carrier protein FdhD</fullName>
    </recommendedName>
</protein>
<dbReference type="GO" id="GO:0006777">
    <property type="term" value="P:Mo-molybdopterin cofactor biosynthetic process"/>
    <property type="evidence" value="ECO:0007669"/>
    <property type="project" value="UniProtKB-UniRule"/>
</dbReference>
<dbReference type="PANTHER" id="PTHR30592">
    <property type="entry name" value="FORMATE DEHYDROGENASE"/>
    <property type="match status" value="1"/>
</dbReference>
<reference evidence="4 5" key="1">
    <citation type="submission" date="2018-04" db="EMBL/GenBank/DDBJ databases">
        <title>Genomic Encyclopedia of Archaeal and Bacterial Type Strains, Phase II (KMG-II): from individual species to whole genera.</title>
        <authorList>
            <person name="Goeker M."/>
        </authorList>
    </citation>
    <scope>NUCLEOTIDE SEQUENCE [LARGE SCALE GENOMIC DNA]</scope>
    <source>
        <strain evidence="4 5">DSM 23382</strain>
    </source>
</reference>
<dbReference type="HAMAP" id="MF_00187">
    <property type="entry name" value="FdhD"/>
    <property type="match status" value="1"/>
</dbReference>
<dbReference type="SUPFAM" id="SSF53927">
    <property type="entry name" value="Cytidine deaminase-like"/>
    <property type="match status" value="1"/>
</dbReference>
<comment type="function">
    <text evidence="3">Required for formate dehydrogenase (FDH) activity. Acts as a sulfur carrier protein that transfers sulfur from IscS to the molybdenum cofactor prior to its insertion into FDH.</text>
</comment>
<dbReference type="EMBL" id="QAYG01000006">
    <property type="protein sequence ID" value="PTW59800.1"/>
    <property type="molecule type" value="Genomic_DNA"/>
</dbReference>
<organism evidence="4 5">
    <name type="scientific">Breoghania corrubedonensis</name>
    <dbReference type="NCBI Taxonomy" id="665038"/>
    <lineage>
        <taxon>Bacteria</taxon>
        <taxon>Pseudomonadati</taxon>
        <taxon>Pseudomonadota</taxon>
        <taxon>Alphaproteobacteria</taxon>
        <taxon>Hyphomicrobiales</taxon>
        <taxon>Stappiaceae</taxon>
        <taxon>Breoghania</taxon>
    </lineage>
</organism>
<comment type="subcellular location">
    <subcellularLocation>
        <location evidence="3">Cytoplasm</location>
    </subcellularLocation>
</comment>
<dbReference type="GO" id="GO:0005737">
    <property type="term" value="C:cytoplasm"/>
    <property type="evidence" value="ECO:0007669"/>
    <property type="project" value="UniProtKB-SubCell"/>
</dbReference>
<dbReference type="Proteomes" id="UP000244081">
    <property type="component" value="Unassembled WGS sequence"/>
</dbReference>
<comment type="similarity">
    <text evidence="3">Belongs to the FdhD family.</text>
</comment>
<dbReference type="GO" id="GO:0097163">
    <property type="term" value="F:sulfur carrier activity"/>
    <property type="evidence" value="ECO:0007669"/>
    <property type="project" value="UniProtKB-UniRule"/>
</dbReference>
<keyword evidence="2 3" id="KW-0501">Molybdenum cofactor biosynthesis</keyword>
<keyword evidence="5" id="KW-1185">Reference proteome</keyword>
<dbReference type="RefSeq" id="WP_107990749.1">
    <property type="nucleotide sequence ID" value="NZ_QAYG01000006.1"/>
</dbReference>
<dbReference type="PANTHER" id="PTHR30592:SF1">
    <property type="entry name" value="SULFUR CARRIER PROTEIN FDHD"/>
    <property type="match status" value="1"/>
</dbReference>
<evidence type="ECO:0000256" key="2">
    <source>
        <dbReference type="ARBA" id="ARBA00023150"/>
    </source>
</evidence>
<accession>A0A2T5V7T2</accession>
<dbReference type="PIRSF" id="PIRSF015626">
    <property type="entry name" value="FdhD"/>
    <property type="match status" value="1"/>
</dbReference>